<keyword evidence="20" id="KW-0325">Glycoprotein</keyword>
<dbReference type="InterPro" id="IPR036273">
    <property type="entry name" value="CRAL/TRIO_N_dom_sf"/>
</dbReference>
<keyword evidence="12" id="KW-0547">Nucleotide-binding</keyword>
<keyword evidence="16" id="KW-0333">Golgi apparatus</keyword>
<dbReference type="SUPFAM" id="SSF52087">
    <property type="entry name" value="CRAL/TRIO domain"/>
    <property type="match status" value="1"/>
</dbReference>
<evidence type="ECO:0000256" key="6">
    <source>
        <dbReference type="ARBA" id="ARBA00022527"/>
    </source>
</evidence>
<evidence type="ECO:0000256" key="7">
    <source>
        <dbReference type="ARBA" id="ARBA00022679"/>
    </source>
</evidence>
<evidence type="ECO:0000256" key="21">
    <source>
        <dbReference type="ARBA" id="ARBA00038020"/>
    </source>
</evidence>
<gene>
    <name evidence="28" type="ORF">FRX31_020135</name>
</gene>
<dbReference type="PANTHER" id="PTHR45657">
    <property type="entry name" value="CRAL-TRIO DOMAIN-CONTAINING PROTEIN YKL091C-RELATED"/>
    <property type="match status" value="1"/>
</dbReference>
<dbReference type="InterPro" id="IPR036865">
    <property type="entry name" value="CRAL-TRIO_dom_sf"/>
</dbReference>
<evidence type="ECO:0000256" key="3">
    <source>
        <dbReference type="ARBA" id="ARBA00004395"/>
    </source>
</evidence>
<dbReference type="Pfam" id="PF00954">
    <property type="entry name" value="S_locus_glycop"/>
    <property type="match status" value="1"/>
</dbReference>
<dbReference type="InterPro" id="IPR036426">
    <property type="entry name" value="Bulb-type_lectin_dom_sf"/>
</dbReference>
<evidence type="ECO:0000256" key="4">
    <source>
        <dbReference type="ARBA" id="ARBA00012513"/>
    </source>
</evidence>
<evidence type="ECO:0000256" key="1">
    <source>
        <dbReference type="ARBA" id="ARBA00004202"/>
    </source>
</evidence>
<comment type="subcellular location">
    <subcellularLocation>
        <location evidence="1">Cell membrane</location>
        <topology evidence="1">Peripheral membrane protein</topology>
    </subcellularLocation>
    <subcellularLocation>
        <location evidence="2">Cell membrane</location>
        <topology evidence="2">Single-pass type I membrane protein</topology>
    </subcellularLocation>
    <subcellularLocation>
        <location evidence="3">Golgi apparatus membrane</location>
        <topology evidence="3">Peripheral membrane protein</topology>
    </subcellularLocation>
</comment>
<evidence type="ECO:0000256" key="2">
    <source>
        <dbReference type="ARBA" id="ARBA00004251"/>
    </source>
</evidence>
<evidence type="ECO:0000256" key="11">
    <source>
        <dbReference type="ARBA" id="ARBA00022737"/>
    </source>
</evidence>
<evidence type="ECO:0000256" key="22">
    <source>
        <dbReference type="ARBA" id="ARBA00047899"/>
    </source>
</evidence>
<keyword evidence="15 25" id="KW-1133">Transmembrane helix</keyword>
<dbReference type="Pfam" id="PF01453">
    <property type="entry name" value="B_lectin"/>
    <property type="match status" value="1"/>
</dbReference>
<keyword evidence="17 25" id="KW-0472">Membrane</keyword>
<dbReference type="SMART" id="SM00516">
    <property type="entry name" value="SEC14"/>
    <property type="match status" value="1"/>
</dbReference>
<dbReference type="GO" id="GO:0000139">
    <property type="term" value="C:Golgi membrane"/>
    <property type="evidence" value="ECO:0007669"/>
    <property type="project" value="UniProtKB-SubCell"/>
</dbReference>
<dbReference type="OrthoDB" id="1434354at2759"/>
<organism evidence="28 29">
    <name type="scientific">Thalictrum thalictroides</name>
    <name type="common">Rue-anemone</name>
    <name type="synonym">Anemone thalictroides</name>
    <dbReference type="NCBI Taxonomy" id="46969"/>
    <lineage>
        <taxon>Eukaryota</taxon>
        <taxon>Viridiplantae</taxon>
        <taxon>Streptophyta</taxon>
        <taxon>Embryophyta</taxon>
        <taxon>Tracheophyta</taxon>
        <taxon>Spermatophyta</taxon>
        <taxon>Magnoliopsida</taxon>
        <taxon>Ranunculales</taxon>
        <taxon>Ranunculaceae</taxon>
        <taxon>Thalictroideae</taxon>
        <taxon>Thalictrum</taxon>
    </lineage>
</organism>
<evidence type="ECO:0000256" key="5">
    <source>
        <dbReference type="ARBA" id="ARBA00022475"/>
    </source>
</evidence>
<dbReference type="Proteomes" id="UP000554482">
    <property type="component" value="Unassembled WGS sequence"/>
</dbReference>
<sequence length="1289" mass="143414">MTLCSITYPIDLEGLEGPSSCDEIKERRSDVEISEDERCRTRIGAFKKKAITASNKFTHSLKKRGKRKIDYRVPPVAIEDIRDQEEERAVTEFRHKLIARDSLPPKHDEYQTLLRFLKARDFNIDKAIQMWEDMLQWRKEYGTDTILEDFEFEERDDVLQYYPQGYHGVDKEGRPVYIERLGKAHPKKLMQITTVERYLKYHVQEFEKALREKFPACSISAKRRISSTTTILDVQGLGIKNFSKTAADLVAGMAKIDSNYYPETLNQMFVVNAGSGFKMLYATAKKFLDPKTIAKIQVLEPKSLSRLLETIDSSQLPDFLGGSCACSAEGGCLKSNKGPWNDPDIMKLVHYEEATFVRQTTRILDKEQNSNSDTRIQPMGRSSDTSTAESGSDVDDPSSPLGTKTSVFTPLAPVHEEVAQVRASDAATYYSCDDNFALIDKVVDYKQGVGFLDDQLHGIDNQEKPREASPEGTQGVYSSHILKGIFERKLFRCVAGVLVAFFMKLYALFRILWCGLGRRWITVHNSNLAESTVDSYPSATEAVKEEDHVLPCLQRLQRLETLFEEISTKPAEFPLEKDQMLMESLDRIKSVEFDLEKTKKVLHATVMKQLEIGELLESIRESKVQRYITFLSICVINSARYFMKGCNAATVSVSMNFMKDISLGSTLTPSTLTYNNNWASPSNTFTVSFMPAIPTYYFVAISFSGIPVWKAGGDAVLVDSSARFELLLNGNLRLTNGSGDVVWESRTSNRGVTTAVLDDSGNLSLRNGSNSVWSSFENPTTIILPNQNFTTSMSLQSGSYSFVLQDSGNLTLRWNNNTMYWNEALNSSFIGNLSSPSLGFQQIGILQLFDPTLPVPVNIAYSSDYGEGTDILRFLRLDSDGNLRIYSSDRGSGTSTERWAAVADQCRVYGWCGNMGICSYNDSAPVCGCPSQNFEFLDPNDSRKGCKRKVELADCPNNATMLHLEHTELLIYPPETSSSNVYTVVVGISACRENCFVGSSCVASTSLADGTGQCNLIGSDFVSGSQSPALPSTSFIKVCSRELPNPSPSTVNRNQRSSWKLPAWVVAVVSTLVPFVLLQFGLWLWYCKNRPKYGGLSAQYALLEYASGAPVQFSYKDLQRSTKGFRDKLGAGGFGAVYKVSGRRNFEVSVGTNRKKFSMWAYEEYERGLVHNIVDTRLAEHEVDMEQVTRAIEVSFWCIQEQSSQRPTMGKVVQMLEGIITIEKPPALKAKTEGSVVCGMSVVNASSSISALSTFAPSVQAQSFSSSSVQMGDLSSVSSKDNPSSIISG</sequence>
<dbReference type="InterPro" id="IPR051026">
    <property type="entry name" value="PI/PC_transfer"/>
</dbReference>
<evidence type="ECO:0000256" key="17">
    <source>
        <dbReference type="ARBA" id="ARBA00023136"/>
    </source>
</evidence>
<dbReference type="SUPFAM" id="SSF46938">
    <property type="entry name" value="CRAL/TRIO N-terminal domain"/>
    <property type="match status" value="1"/>
</dbReference>
<name>A0A7J6W0J1_THATH</name>
<dbReference type="GO" id="GO:0030246">
    <property type="term" value="F:carbohydrate binding"/>
    <property type="evidence" value="ECO:0007669"/>
    <property type="project" value="UniProtKB-KW"/>
</dbReference>
<dbReference type="GO" id="GO:0005524">
    <property type="term" value="F:ATP binding"/>
    <property type="evidence" value="ECO:0007669"/>
    <property type="project" value="UniProtKB-KW"/>
</dbReference>
<dbReference type="Gene3D" id="2.90.10.10">
    <property type="entry name" value="Bulb-type lectin domain"/>
    <property type="match status" value="2"/>
</dbReference>
<evidence type="ECO:0000256" key="9">
    <source>
        <dbReference type="ARBA" id="ARBA00022729"/>
    </source>
</evidence>
<evidence type="ECO:0000256" key="25">
    <source>
        <dbReference type="SAM" id="Phobius"/>
    </source>
</evidence>
<proteinExistence type="inferred from homology"/>
<dbReference type="InterPro" id="IPR000858">
    <property type="entry name" value="S_locus_glycoprot_dom"/>
</dbReference>
<keyword evidence="14" id="KW-0067">ATP-binding</keyword>
<dbReference type="SUPFAM" id="SSF51110">
    <property type="entry name" value="alpha-D-mannose-specific plant lectins"/>
    <property type="match status" value="2"/>
</dbReference>
<dbReference type="InterPro" id="IPR011074">
    <property type="entry name" value="CRAL/TRIO_N_dom"/>
</dbReference>
<evidence type="ECO:0000256" key="23">
    <source>
        <dbReference type="ARBA" id="ARBA00048679"/>
    </source>
</evidence>
<dbReference type="PANTHER" id="PTHR45657:SF8">
    <property type="entry name" value="PHOSPHATIDYLINOSITOL_PHOSPHATIDYLCHOLINE TRANSFER PROTEIN SFH13"/>
    <property type="match status" value="1"/>
</dbReference>
<evidence type="ECO:0000256" key="16">
    <source>
        <dbReference type="ARBA" id="ARBA00023034"/>
    </source>
</evidence>
<dbReference type="GO" id="GO:0005886">
    <property type="term" value="C:plasma membrane"/>
    <property type="evidence" value="ECO:0007669"/>
    <property type="project" value="UniProtKB-SubCell"/>
</dbReference>
<dbReference type="Gene3D" id="3.40.525.10">
    <property type="entry name" value="CRAL-TRIO lipid binding domain"/>
    <property type="match status" value="1"/>
</dbReference>
<evidence type="ECO:0000256" key="10">
    <source>
        <dbReference type="ARBA" id="ARBA00022734"/>
    </source>
</evidence>
<keyword evidence="10" id="KW-0430">Lectin</keyword>
<dbReference type="InterPro" id="IPR001480">
    <property type="entry name" value="Bulb-type_lectin_dom"/>
</dbReference>
<dbReference type="GO" id="GO:0004674">
    <property type="term" value="F:protein serine/threonine kinase activity"/>
    <property type="evidence" value="ECO:0007669"/>
    <property type="project" value="UniProtKB-KW"/>
</dbReference>
<dbReference type="SMART" id="SM00108">
    <property type="entry name" value="B_lectin"/>
    <property type="match status" value="1"/>
</dbReference>
<keyword evidence="8 25" id="KW-0812">Transmembrane</keyword>
<feature type="region of interest" description="Disordered" evidence="24">
    <location>
        <begin position="362"/>
        <end position="406"/>
    </location>
</feature>
<keyword evidence="13" id="KW-0418">Kinase</keyword>
<dbReference type="SMART" id="SM01100">
    <property type="entry name" value="CRAL_TRIO_N"/>
    <property type="match status" value="1"/>
</dbReference>
<comment type="similarity">
    <text evidence="21">Belongs to the SFH family.</text>
</comment>
<evidence type="ECO:0000256" key="14">
    <source>
        <dbReference type="ARBA" id="ARBA00022840"/>
    </source>
</evidence>
<dbReference type="GO" id="GO:0048544">
    <property type="term" value="P:recognition of pollen"/>
    <property type="evidence" value="ECO:0007669"/>
    <property type="project" value="InterPro"/>
</dbReference>
<keyword evidence="11" id="KW-0677">Repeat</keyword>
<feature type="compositionally biased region" description="Polar residues" evidence="24">
    <location>
        <begin position="369"/>
        <end position="390"/>
    </location>
</feature>
<evidence type="ECO:0000256" key="12">
    <source>
        <dbReference type="ARBA" id="ARBA00022741"/>
    </source>
</evidence>
<reference evidence="28 29" key="1">
    <citation type="submission" date="2020-06" db="EMBL/GenBank/DDBJ databases">
        <title>Transcriptomic and genomic resources for Thalictrum thalictroides and T. hernandezii: Facilitating candidate gene discovery in an emerging model plant lineage.</title>
        <authorList>
            <person name="Arias T."/>
            <person name="Riano-Pachon D.M."/>
            <person name="Di Stilio V.S."/>
        </authorList>
    </citation>
    <scope>NUCLEOTIDE SEQUENCE [LARGE SCALE GENOMIC DNA]</scope>
    <source>
        <strain evidence="29">cv. WT478/WT964</strain>
        <tissue evidence="28">Leaves</tissue>
    </source>
</reference>
<evidence type="ECO:0000256" key="15">
    <source>
        <dbReference type="ARBA" id="ARBA00022989"/>
    </source>
</evidence>
<evidence type="ECO:0000256" key="24">
    <source>
        <dbReference type="SAM" id="MobiDB-lite"/>
    </source>
</evidence>
<evidence type="ECO:0000313" key="29">
    <source>
        <dbReference type="Proteomes" id="UP000554482"/>
    </source>
</evidence>
<comment type="caution">
    <text evidence="28">The sequence shown here is derived from an EMBL/GenBank/DDBJ whole genome shotgun (WGS) entry which is preliminary data.</text>
</comment>
<dbReference type="FunFam" id="2.90.10.10:FF:000016">
    <property type="entry name" value="G-type lectin S-receptor-like serine/threonine-protein kinase"/>
    <property type="match status" value="1"/>
</dbReference>
<dbReference type="Pfam" id="PF00650">
    <property type="entry name" value="CRAL_TRIO"/>
    <property type="match status" value="1"/>
</dbReference>
<dbReference type="Gene3D" id="1.10.8.20">
    <property type="entry name" value="N-terminal domain of phosphatidylinositol transfer protein sec14p"/>
    <property type="match status" value="1"/>
</dbReference>
<keyword evidence="6" id="KW-0723">Serine/threonine-protein kinase</keyword>
<evidence type="ECO:0000256" key="8">
    <source>
        <dbReference type="ARBA" id="ARBA00022692"/>
    </source>
</evidence>
<keyword evidence="29" id="KW-1185">Reference proteome</keyword>
<evidence type="ECO:0000313" key="28">
    <source>
        <dbReference type="EMBL" id="KAF5190278.1"/>
    </source>
</evidence>
<dbReference type="EC" id="2.7.11.1" evidence="4"/>
<protein>
    <recommendedName>
        <fullName evidence="4">non-specific serine/threonine protein kinase</fullName>
        <ecNumber evidence="4">2.7.11.1</ecNumber>
    </recommendedName>
</protein>
<keyword evidence="5" id="KW-1003">Cell membrane</keyword>
<feature type="transmembrane region" description="Helical" evidence="25">
    <location>
        <begin position="1063"/>
        <end position="1086"/>
    </location>
</feature>
<evidence type="ECO:0000256" key="13">
    <source>
        <dbReference type="ARBA" id="ARBA00022777"/>
    </source>
</evidence>
<dbReference type="Pfam" id="PF03765">
    <property type="entry name" value="CRAL_TRIO_N"/>
    <property type="match status" value="1"/>
</dbReference>
<feature type="domain" description="Bulb-type lectin" evidence="27">
    <location>
        <begin position="663"/>
        <end position="778"/>
    </location>
</feature>
<dbReference type="CDD" id="cd00170">
    <property type="entry name" value="SEC14"/>
    <property type="match status" value="1"/>
</dbReference>
<keyword evidence="19" id="KW-0675">Receptor</keyword>
<comment type="catalytic activity">
    <reaction evidence="23">
        <text>L-seryl-[protein] + ATP = O-phospho-L-seryl-[protein] + ADP + H(+)</text>
        <dbReference type="Rhea" id="RHEA:17989"/>
        <dbReference type="Rhea" id="RHEA-COMP:9863"/>
        <dbReference type="Rhea" id="RHEA-COMP:11604"/>
        <dbReference type="ChEBI" id="CHEBI:15378"/>
        <dbReference type="ChEBI" id="CHEBI:29999"/>
        <dbReference type="ChEBI" id="CHEBI:30616"/>
        <dbReference type="ChEBI" id="CHEBI:83421"/>
        <dbReference type="ChEBI" id="CHEBI:456216"/>
        <dbReference type="EC" id="2.7.11.1"/>
    </reaction>
</comment>
<dbReference type="InterPro" id="IPR001251">
    <property type="entry name" value="CRAL-TRIO_dom"/>
</dbReference>
<evidence type="ECO:0000259" key="26">
    <source>
        <dbReference type="PROSITE" id="PS50191"/>
    </source>
</evidence>
<evidence type="ECO:0000256" key="20">
    <source>
        <dbReference type="ARBA" id="ARBA00023180"/>
    </source>
</evidence>
<dbReference type="PROSITE" id="PS50927">
    <property type="entry name" value="BULB_LECTIN"/>
    <property type="match status" value="2"/>
</dbReference>
<evidence type="ECO:0000256" key="18">
    <source>
        <dbReference type="ARBA" id="ARBA00023157"/>
    </source>
</evidence>
<dbReference type="Gene3D" id="1.10.510.10">
    <property type="entry name" value="Transferase(Phosphotransferase) domain 1"/>
    <property type="match status" value="1"/>
</dbReference>
<keyword evidence="18" id="KW-1015">Disulfide bond</keyword>
<keyword evidence="9" id="KW-0732">Signal</keyword>
<comment type="catalytic activity">
    <reaction evidence="22">
        <text>L-threonyl-[protein] + ATP = O-phospho-L-threonyl-[protein] + ADP + H(+)</text>
        <dbReference type="Rhea" id="RHEA:46608"/>
        <dbReference type="Rhea" id="RHEA-COMP:11060"/>
        <dbReference type="Rhea" id="RHEA-COMP:11605"/>
        <dbReference type="ChEBI" id="CHEBI:15378"/>
        <dbReference type="ChEBI" id="CHEBI:30013"/>
        <dbReference type="ChEBI" id="CHEBI:30616"/>
        <dbReference type="ChEBI" id="CHEBI:61977"/>
        <dbReference type="ChEBI" id="CHEBI:456216"/>
        <dbReference type="EC" id="2.7.11.1"/>
    </reaction>
</comment>
<feature type="domain" description="Bulb-type lectin" evidence="27">
    <location>
        <begin position="780"/>
        <end position="898"/>
    </location>
</feature>
<keyword evidence="7" id="KW-0808">Transferase</keyword>
<evidence type="ECO:0000259" key="27">
    <source>
        <dbReference type="PROSITE" id="PS50927"/>
    </source>
</evidence>
<accession>A0A7J6W0J1</accession>
<dbReference type="EMBL" id="JABWDY010024394">
    <property type="protein sequence ID" value="KAF5190278.1"/>
    <property type="molecule type" value="Genomic_DNA"/>
</dbReference>
<dbReference type="PROSITE" id="PS50191">
    <property type="entry name" value="CRAL_TRIO"/>
    <property type="match status" value="1"/>
</dbReference>
<dbReference type="FunFam" id="2.90.10.10:FF:000025">
    <property type="entry name" value="G-type lectin S-receptor-like serine/threonine-protein kinase"/>
    <property type="match status" value="1"/>
</dbReference>
<evidence type="ECO:0000256" key="19">
    <source>
        <dbReference type="ARBA" id="ARBA00023170"/>
    </source>
</evidence>
<feature type="domain" description="CRAL-TRIO" evidence="26">
    <location>
        <begin position="154"/>
        <end position="328"/>
    </location>
</feature>